<feature type="compositionally biased region" description="Basic and acidic residues" evidence="4">
    <location>
        <begin position="63"/>
        <end position="84"/>
    </location>
</feature>
<feature type="compositionally biased region" description="Polar residues" evidence="4">
    <location>
        <begin position="14"/>
        <end position="27"/>
    </location>
</feature>
<evidence type="ECO:0000313" key="6">
    <source>
        <dbReference type="Proteomes" id="UP000011863"/>
    </source>
</evidence>
<dbReference type="GO" id="GO:0004601">
    <property type="term" value="F:peroxidase activity"/>
    <property type="evidence" value="ECO:0007669"/>
    <property type="project" value="InterPro"/>
</dbReference>
<dbReference type="KEGG" id="aym:YM304_02350"/>
<evidence type="ECO:0008006" key="7">
    <source>
        <dbReference type="Google" id="ProtNLM"/>
    </source>
</evidence>
<evidence type="ECO:0000256" key="2">
    <source>
        <dbReference type="ARBA" id="ARBA00022525"/>
    </source>
</evidence>
<dbReference type="InterPro" id="IPR010255">
    <property type="entry name" value="Haem_peroxidase_sf"/>
</dbReference>
<dbReference type="InterPro" id="IPR037120">
    <property type="entry name" value="Haem_peroxidase_sf_animal"/>
</dbReference>
<dbReference type="PANTHER" id="PTHR11475">
    <property type="entry name" value="OXIDASE/PEROXIDASE"/>
    <property type="match status" value="1"/>
</dbReference>
<dbReference type="EMBL" id="AP012057">
    <property type="protein sequence ID" value="BAN00549.1"/>
    <property type="molecule type" value="Genomic_DNA"/>
</dbReference>
<keyword evidence="6" id="KW-1185">Reference proteome</keyword>
<proteinExistence type="predicted"/>
<dbReference type="Gene3D" id="1.10.640.10">
    <property type="entry name" value="Haem peroxidase domain superfamily, animal type"/>
    <property type="match status" value="1"/>
</dbReference>
<keyword evidence="2" id="KW-0964">Secreted</keyword>
<accession>A0A6C7E5G7</accession>
<comment type="subcellular location">
    <subcellularLocation>
        <location evidence="1">Secreted</location>
    </subcellularLocation>
</comment>
<dbReference type="AlphaFoldDB" id="A0A6C7E5G7"/>
<keyword evidence="3" id="KW-0325">Glycoprotein</keyword>
<dbReference type="Pfam" id="PF03098">
    <property type="entry name" value="An_peroxidase"/>
    <property type="match status" value="1"/>
</dbReference>
<dbReference type="PROSITE" id="PS51318">
    <property type="entry name" value="TAT"/>
    <property type="match status" value="1"/>
</dbReference>
<evidence type="ECO:0000256" key="4">
    <source>
        <dbReference type="SAM" id="MobiDB-lite"/>
    </source>
</evidence>
<dbReference type="PANTHER" id="PTHR11475:SF4">
    <property type="entry name" value="CHORION PEROXIDASE"/>
    <property type="match status" value="1"/>
</dbReference>
<dbReference type="InterPro" id="IPR019791">
    <property type="entry name" value="Haem_peroxidase_animal"/>
</dbReference>
<organism evidence="5 6">
    <name type="scientific">Ilumatobacter coccineus (strain NBRC 103263 / KCTC 29153 / YM16-304)</name>
    <dbReference type="NCBI Taxonomy" id="1313172"/>
    <lineage>
        <taxon>Bacteria</taxon>
        <taxon>Bacillati</taxon>
        <taxon>Actinomycetota</taxon>
        <taxon>Acidimicrobiia</taxon>
        <taxon>Acidimicrobiales</taxon>
        <taxon>Ilumatobacteraceae</taxon>
        <taxon>Ilumatobacter</taxon>
    </lineage>
</organism>
<dbReference type="GO" id="GO:0020037">
    <property type="term" value="F:heme binding"/>
    <property type="evidence" value="ECO:0007669"/>
    <property type="project" value="InterPro"/>
</dbReference>
<reference evidence="5 6" key="1">
    <citation type="journal article" date="2013" name="Int. J. Syst. Evol. Microbiol.">
        <title>Ilumatobacter nonamiense sp. nov. and Ilumatobacter coccineum sp. nov., isolated from seashore sand.</title>
        <authorList>
            <person name="Matsumoto A."/>
            <person name="Kasai H."/>
            <person name="Matsuo Y."/>
            <person name="Shizuri Y."/>
            <person name="Ichikawa N."/>
            <person name="Fujita N."/>
            <person name="Omura S."/>
            <person name="Takahashi Y."/>
        </authorList>
    </citation>
    <scope>NUCLEOTIDE SEQUENCE [LARGE SCALE GENOMIC DNA]</scope>
    <source>
        <strain evidence="6">NBRC 103263 / KCTC 29153 / YM16-304</strain>
    </source>
</reference>
<dbReference type="PROSITE" id="PS50292">
    <property type="entry name" value="PEROXIDASE_3"/>
    <property type="match status" value="1"/>
</dbReference>
<dbReference type="InterPro" id="IPR006311">
    <property type="entry name" value="TAT_signal"/>
</dbReference>
<dbReference type="GO" id="GO:0005576">
    <property type="term" value="C:extracellular region"/>
    <property type="evidence" value="ECO:0007669"/>
    <property type="project" value="UniProtKB-SubCell"/>
</dbReference>
<feature type="region of interest" description="Disordered" evidence="4">
    <location>
        <begin position="47"/>
        <end position="107"/>
    </location>
</feature>
<protein>
    <recommendedName>
        <fullName evidence="7">Peroxidase</fullName>
    </recommendedName>
</protein>
<dbReference type="Proteomes" id="UP000011863">
    <property type="component" value="Chromosome"/>
</dbReference>
<dbReference type="SUPFAM" id="SSF48113">
    <property type="entry name" value="Heme-dependent peroxidases"/>
    <property type="match status" value="1"/>
</dbReference>
<evidence type="ECO:0000256" key="3">
    <source>
        <dbReference type="ARBA" id="ARBA00023180"/>
    </source>
</evidence>
<evidence type="ECO:0000256" key="1">
    <source>
        <dbReference type="ARBA" id="ARBA00004613"/>
    </source>
</evidence>
<name>A0A6C7E5G7_ILUCY</name>
<dbReference type="GO" id="GO:0006979">
    <property type="term" value="P:response to oxidative stress"/>
    <property type="evidence" value="ECO:0007669"/>
    <property type="project" value="InterPro"/>
</dbReference>
<sequence length="571" mass="62245">MVASMTDHTERSHPSTGNVSDGTTGPTSRRRFIGIIGAGTAAAVAVPGIAAAQTDEDDTPQPTRDRGGRGGRRRDGGGNRRPGDGDGEGNADGDPQPNRADGPDRFTRLFDLPSFARPSQELREALVELGRPGGIMDANDPLEVGPIRLLTEPELSPDNRDNPTNTAGATFMGQFLDHDITRDAGSRLGRVTPARRSVNLRSARFDLDSVYGGGPDESPEMYDGFRLRIGSGGQFEDLLRDDEGVAMIADPRNDENLMIAGLQCGFIMFHNAVLDDISGRVPTADDFAAAQRIVRHHYQWIIVNEILPQFVGQAMVDDIVQNGRQVYRPAVTRIPFEFQTSAYRFGHSQIRPSYRANLAGDNGEPFFAFVFDPDTFGDDDPNDLSGHATGPRRFIGWQTFFDFGDGEVRNNKRIDTKMSTPLFQLPMFSIPTVRGEEIGPTSLATRNLLRHITWEVPSGQRVADEMNVDRLSAADLSDVGQLGANLDSSTPLFFYILREADVIADGLHLGPVGGRIVGEVFMGLLENDPDSYLNVDGWRPTLPQRDGSTGTDFTMADLLTIAGVDPDSRGQ</sequence>
<dbReference type="OrthoDB" id="105077at2"/>
<gene>
    <name evidence="5" type="ORF">YM304_02350</name>
</gene>
<evidence type="ECO:0000313" key="5">
    <source>
        <dbReference type="EMBL" id="BAN00549.1"/>
    </source>
</evidence>
<feature type="region of interest" description="Disordered" evidence="4">
    <location>
        <begin position="1"/>
        <end position="33"/>
    </location>
</feature>